<dbReference type="Pfam" id="PF00460">
    <property type="entry name" value="Flg_bb_rod"/>
    <property type="match status" value="1"/>
</dbReference>
<dbReference type="Pfam" id="PF06429">
    <property type="entry name" value="Flg_bbr_C"/>
    <property type="match status" value="1"/>
</dbReference>
<dbReference type="GO" id="GO:0009424">
    <property type="term" value="C:bacterial-type flagellum hook"/>
    <property type="evidence" value="ECO:0007669"/>
    <property type="project" value="InterPro"/>
</dbReference>
<dbReference type="PANTHER" id="PTHR30033">
    <property type="entry name" value="FLAGELLAR HOOK-ASSOCIATED PROTEIN 1"/>
    <property type="match status" value="1"/>
</dbReference>
<dbReference type="GO" id="GO:0044780">
    <property type="term" value="P:bacterial-type flagellum assembly"/>
    <property type="evidence" value="ECO:0007669"/>
    <property type="project" value="InterPro"/>
</dbReference>
<dbReference type="InterPro" id="IPR001444">
    <property type="entry name" value="Flag_bb_rod_N"/>
</dbReference>
<reference evidence="10" key="1">
    <citation type="submission" date="2023-07" db="EMBL/GenBank/DDBJ databases">
        <title>Genome content predicts the carbon catabolic preferences of heterotrophic bacteria.</title>
        <authorList>
            <person name="Gralka M."/>
        </authorList>
    </citation>
    <scope>NUCLEOTIDE SEQUENCE</scope>
    <source>
        <strain evidence="10">F2M12</strain>
    </source>
</reference>
<protein>
    <recommendedName>
        <fullName evidence="4">Flagellar hook-associated protein 1</fullName>
    </recommendedName>
</protein>
<dbReference type="InterPro" id="IPR019776">
    <property type="entry name" value="Flagellar_basal_body_rod_CS"/>
</dbReference>
<evidence type="ECO:0000256" key="5">
    <source>
        <dbReference type="ARBA" id="ARBA00022525"/>
    </source>
</evidence>
<keyword evidence="5" id="KW-0964">Secreted</keyword>
<gene>
    <name evidence="10" type="primary">flgK</name>
    <name evidence="10" type="ORF">Q4527_17090</name>
</gene>
<comment type="subcellular location">
    <subcellularLocation>
        <location evidence="1">Bacterial flagellum</location>
    </subcellularLocation>
    <subcellularLocation>
        <location evidence="2">Secreted</location>
    </subcellularLocation>
</comment>
<evidence type="ECO:0000259" key="7">
    <source>
        <dbReference type="Pfam" id="PF00460"/>
    </source>
</evidence>
<dbReference type="InterPro" id="IPR002371">
    <property type="entry name" value="FlgK"/>
</dbReference>
<dbReference type="Proteomes" id="UP001170717">
    <property type="component" value="Unassembled WGS sequence"/>
</dbReference>
<keyword evidence="10" id="KW-0969">Cilium</keyword>
<dbReference type="EMBL" id="JAUOQI010000015">
    <property type="protein sequence ID" value="MDO6579121.1"/>
    <property type="molecule type" value="Genomic_DNA"/>
</dbReference>
<evidence type="ECO:0000313" key="10">
    <source>
        <dbReference type="EMBL" id="MDO6579121.1"/>
    </source>
</evidence>
<dbReference type="PANTHER" id="PTHR30033:SF1">
    <property type="entry name" value="FLAGELLAR HOOK-ASSOCIATED PROTEIN 1"/>
    <property type="match status" value="1"/>
</dbReference>
<dbReference type="SUPFAM" id="SSF64518">
    <property type="entry name" value="Phase 1 flagellin"/>
    <property type="match status" value="2"/>
</dbReference>
<evidence type="ECO:0000259" key="9">
    <source>
        <dbReference type="Pfam" id="PF22638"/>
    </source>
</evidence>
<proteinExistence type="inferred from homology"/>
<evidence type="ECO:0000256" key="3">
    <source>
        <dbReference type="ARBA" id="ARBA00009677"/>
    </source>
</evidence>
<comment type="caution">
    <text evidence="10">The sequence shown here is derived from an EMBL/GenBank/DDBJ whole genome shotgun (WGS) entry which is preliminary data.</text>
</comment>
<dbReference type="PRINTS" id="PR01005">
    <property type="entry name" value="FLGHOOKAP1"/>
</dbReference>
<dbReference type="NCBIfam" id="TIGR02492">
    <property type="entry name" value="flgK_ends"/>
    <property type="match status" value="1"/>
</dbReference>
<evidence type="ECO:0000256" key="1">
    <source>
        <dbReference type="ARBA" id="ARBA00004365"/>
    </source>
</evidence>
<organism evidence="10 11">
    <name type="scientific">Alteromonas stellipolaris</name>
    <dbReference type="NCBI Taxonomy" id="233316"/>
    <lineage>
        <taxon>Bacteria</taxon>
        <taxon>Pseudomonadati</taxon>
        <taxon>Pseudomonadota</taxon>
        <taxon>Gammaproteobacteria</taxon>
        <taxon>Alteromonadales</taxon>
        <taxon>Alteromonadaceae</taxon>
        <taxon>Alteromonas/Salinimonas group</taxon>
        <taxon>Alteromonas</taxon>
    </lineage>
</organism>
<evidence type="ECO:0000256" key="2">
    <source>
        <dbReference type="ARBA" id="ARBA00004613"/>
    </source>
</evidence>
<dbReference type="Pfam" id="PF22638">
    <property type="entry name" value="FlgK_D1"/>
    <property type="match status" value="1"/>
</dbReference>
<evidence type="ECO:0000256" key="6">
    <source>
        <dbReference type="ARBA" id="ARBA00023143"/>
    </source>
</evidence>
<evidence type="ECO:0000313" key="11">
    <source>
        <dbReference type="Proteomes" id="UP001170717"/>
    </source>
</evidence>
<evidence type="ECO:0000259" key="8">
    <source>
        <dbReference type="Pfam" id="PF06429"/>
    </source>
</evidence>
<feature type="domain" description="Flagellar hook-associated protein FlgK helical" evidence="9">
    <location>
        <begin position="86"/>
        <end position="328"/>
    </location>
</feature>
<dbReference type="InterPro" id="IPR010930">
    <property type="entry name" value="Flg_bb/hook_C_dom"/>
</dbReference>
<feature type="domain" description="Flagellar basal-body/hook protein C-terminal" evidence="8">
    <location>
        <begin position="668"/>
        <end position="706"/>
    </location>
</feature>
<dbReference type="GO" id="GO:0005576">
    <property type="term" value="C:extracellular region"/>
    <property type="evidence" value="ECO:0007669"/>
    <property type="project" value="UniProtKB-SubCell"/>
</dbReference>
<sequence length="709" mass="74922">MSAVDLFSLATSGVNASSKLLQTTSNNIANVNTPGYVRERTELVNSDVFGVEIGNTERIINVFAQNQLRRDITSVGELEAFSSKTSAIDNLLASEANSLSKGISDYFAAVQTASDDPTNLASREQVLGKSESLYQRMKTLSDYMVEKEEEFNLEVTSLVNRTNSLISSIGELNKNIVIAKGNNTSDEPSALMNKRDAAVEELASIMAINVKESQSQNGAITVNLTTGESLILDNGAFNLFEISTSADSTSKELKLETDFGSQTKNDTTVRVVESDLGGSLGGLFRYRNEVLGTAMRDVGQLAVTFADAVNTQNKLGMDLDGQLGSNIFDIPTFRGLETQDTSGDYQVVGQLIAGKGAELTDADYQIEVTAVAGGVPSEIEITFLNPDGTPQKDGSGNDIIYSNYTVTSGFNELPGGIEVEFGGASTYAVGDEFLMQPTKTIASTIELATNRPEDLAFAAPVRAQADATNLGSANVSGVTITNTEVGGGTEQSAFDGAGGIHDLASSPSGTFGAPAQIVFTAEDSYQVIDGETPPNVITNVTGATNLSNLLAQAESSGSGPAWPAAFSSLDDYPGYDISLDGVPKAGDSFTISYNTDGFNDNSNALEIASLQNENLVQVSSESTNQQRTFQDAYASMVGRIGEDAAMADISLTSAEAMKTQSENWFESVSGVSLDEEAANLVKFQQSYSAAARILSTAQELFDTILSAAR</sequence>
<dbReference type="InterPro" id="IPR053927">
    <property type="entry name" value="FlgK_helical"/>
</dbReference>
<dbReference type="PROSITE" id="PS00588">
    <property type="entry name" value="FLAGELLA_BB_ROD"/>
    <property type="match status" value="1"/>
</dbReference>
<accession>A0AAW7Z864</accession>
<comment type="similarity">
    <text evidence="3">Belongs to the flagella basal body rod proteins family.</text>
</comment>
<keyword evidence="10" id="KW-0282">Flagellum</keyword>
<keyword evidence="10" id="KW-0966">Cell projection</keyword>
<dbReference type="GO" id="GO:0005198">
    <property type="term" value="F:structural molecule activity"/>
    <property type="evidence" value="ECO:0007669"/>
    <property type="project" value="InterPro"/>
</dbReference>
<dbReference type="RefSeq" id="WP_303538888.1">
    <property type="nucleotide sequence ID" value="NZ_JAUOQI010000015.1"/>
</dbReference>
<name>A0AAW7Z864_9ALTE</name>
<keyword evidence="6" id="KW-0975">Bacterial flagellum</keyword>
<evidence type="ECO:0000256" key="4">
    <source>
        <dbReference type="ARBA" id="ARBA00016244"/>
    </source>
</evidence>
<dbReference type="AlphaFoldDB" id="A0AAW7Z864"/>
<feature type="domain" description="Flagellar basal body rod protein N-terminal" evidence="7">
    <location>
        <begin position="10"/>
        <end position="36"/>
    </location>
</feature>